<accession>A0A2I2FW52</accession>
<dbReference type="Proteomes" id="UP000234275">
    <property type="component" value="Unassembled WGS sequence"/>
</dbReference>
<dbReference type="RefSeq" id="XP_024700139.1">
    <property type="nucleotide sequence ID" value="XM_024847899.1"/>
</dbReference>
<dbReference type="Pfam" id="PF02317">
    <property type="entry name" value="Octopine_DH"/>
    <property type="match status" value="1"/>
</dbReference>
<proteinExistence type="predicted"/>
<dbReference type="GO" id="GO:0016491">
    <property type="term" value="F:oxidoreductase activity"/>
    <property type="evidence" value="ECO:0007669"/>
    <property type="project" value="InterPro"/>
</dbReference>
<sequence length="244" mass="26943">MSTGSPNPQSVTIIGAGNSGCAFVADLASRGFSDNGCRLNARGYFISGKFEIKTTCDASLAIKHSPFLIFSQFDLSKHTLIVNSGNFFYLAARLKIRCHTILEANTSAYAGIKKSLIIWAGAPTMQSERQSPQAELAFHQQVQSIFSPNLVWCKNLLEVGLNNVNPVVHSPTILMNAGCIESTVGDFYFYGQGMSPAVSKVIEKADQERLTISRAYGFEIVDATTQPSQNYQYDREFRNFHEFE</sequence>
<reference evidence="2 3" key="1">
    <citation type="submission" date="2016-12" db="EMBL/GenBank/DDBJ databases">
        <title>The genomes of Aspergillus section Nigri reveals drivers in fungal speciation.</title>
        <authorList>
            <consortium name="DOE Joint Genome Institute"/>
            <person name="Vesth T.C."/>
            <person name="Nybo J."/>
            <person name="Theobald S."/>
            <person name="Brandl J."/>
            <person name="Frisvad J.C."/>
            <person name="Nielsen K.F."/>
            <person name="Lyhne E.K."/>
            <person name="Kogle M.E."/>
            <person name="Kuo A."/>
            <person name="Riley R."/>
            <person name="Clum A."/>
            <person name="Nolan M."/>
            <person name="Lipzen A."/>
            <person name="Salamov A."/>
            <person name="Henrissat B."/>
            <person name="Wiebenga A."/>
            <person name="De Vries R.P."/>
            <person name="Grigoriev I.V."/>
            <person name="Mortensen U.H."/>
            <person name="Andersen M.R."/>
            <person name="Baker S.E."/>
        </authorList>
    </citation>
    <scope>NUCLEOTIDE SEQUENCE [LARGE SCALE GENOMIC DNA]</scope>
    <source>
        <strain evidence="2 3">IBT 23096</strain>
    </source>
</reference>
<dbReference type="SUPFAM" id="SSF48179">
    <property type="entry name" value="6-phosphogluconate dehydrogenase C-terminal domain-like"/>
    <property type="match status" value="1"/>
</dbReference>
<dbReference type="AlphaFoldDB" id="A0A2I2FW52"/>
<dbReference type="Gene3D" id="1.10.1040.10">
    <property type="entry name" value="N-(1-d-carboxylethyl)-l-norvaline Dehydrogenase, domain 2"/>
    <property type="match status" value="1"/>
</dbReference>
<dbReference type="EMBL" id="MSFO01000008">
    <property type="protein sequence ID" value="PLB44837.1"/>
    <property type="molecule type" value="Genomic_DNA"/>
</dbReference>
<evidence type="ECO:0000259" key="1">
    <source>
        <dbReference type="Pfam" id="PF02317"/>
    </source>
</evidence>
<dbReference type="InterPro" id="IPR008927">
    <property type="entry name" value="6-PGluconate_DH-like_C_sf"/>
</dbReference>
<evidence type="ECO:0000313" key="2">
    <source>
        <dbReference type="EMBL" id="PLB44837.1"/>
    </source>
</evidence>
<organism evidence="2 3">
    <name type="scientific">Aspergillus steynii IBT 23096</name>
    <dbReference type="NCBI Taxonomy" id="1392250"/>
    <lineage>
        <taxon>Eukaryota</taxon>
        <taxon>Fungi</taxon>
        <taxon>Dikarya</taxon>
        <taxon>Ascomycota</taxon>
        <taxon>Pezizomycotina</taxon>
        <taxon>Eurotiomycetes</taxon>
        <taxon>Eurotiomycetidae</taxon>
        <taxon>Eurotiales</taxon>
        <taxon>Aspergillaceae</taxon>
        <taxon>Aspergillus</taxon>
        <taxon>Aspergillus subgen. Circumdati</taxon>
    </lineage>
</organism>
<gene>
    <name evidence="2" type="ORF">P170DRAFT_429574</name>
</gene>
<protein>
    <recommendedName>
        <fullName evidence="1">Opine dehydrogenase domain-containing protein</fullName>
    </recommendedName>
</protein>
<dbReference type="VEuPathDB" id="FungiDB:P170DRAFT_429574"/>
<dbReference type="InterPro" id="IPR013328">
    <property type="entry name" value="6PGD_dom2"/>
</dbReference>
<evidence type="ECO:0000313" key="3">
    <source>
        <dbReference type="Proteomes" id="UP000234275"/>
    </source>
</evidence>
<name>A0A2I2FW52_9EURO</name>
<feature type="domain" description="Opine dehydrogenase" evidence="1">
    <location>
        <begin position="152"/>
        <end position="240"/>
    </location>
</feature>
<dbReference type="OrthoDB" id="4394513at2759"/>
<comment type="caution">
    <text evidence="2">The sequence shown here is derived from an EMBL/GenBank/DDBJ whole genome shotgun (WGS) entry which is preliminary data.</text>
</comment>
<dbReference type="InterPro" id="IPR003421">
    <property type="entry name" value="Opine_DH"/>
</dbReference>
<dbReference type="GeneID" id="36555598"/>
<keyword evidence="3" id="KW-1185">Reference proteome</keyword>